<reference evidence="3 4" key="1">
    <citation type="submission" date="2020-04" db="EMBL/GenBank/DDBJ databases">
        <title>The first description of lens atrophy caused by putative novel Shewanella sp. that is a new emerging pathogen for cultured rainbow trout?</title>
        <authorList>
            <person name="Saticioglu I.B."/>
            <person name="Duman M."/>
            <person name="Altun S."/>
        </authorList>
    </citation>
    <scope>NUCLEOTIDE SEQUENCE [LARGE SCALE GENOMIC DNA]</scope>
    <source>
        <strain evidence="3 4">S-1</strain>
    </source>
</reference>
<feature type="domain" description="Rho termination factor-like N-terminal" evidence="2">
    <location>
        <begin position="106"/>
        <end position="148"/>
    </location>
</feature>
<dbReference type="RefSeq" id="WP_168825205.1">
    <property type="nucleotide sequence ID" value="NZ_JABAEB010000006.1"/>
</dbReference>
<dbReference type="InterPro" id="IPR041227">
    <property type="entry name" value="FluMu_N"/>
</dbReference>
<accession>A0ABX1KMK5</accession>
<dbReference type="SMART" id="SM00959">
    <property type="entry name" value="Rho_N"/>
    <property type="match status" value="1"/>
</dbReference>
<evidence type="ECO:0000313" key="4">
    <source>
        <dbReference type="Proteomes" id="UP000527352"/>
    </source>
</evidence>
<gene>
    <name evidence="3" type="ORF">HGO26_11115</name>
</gene>
<dbReference type="SUPFAM" id="SSF160059">
    <property type="entry name" value="PriA/YqbF domain"/>
    <property type="match status" value="1"/>
</dbReference>
<proteinExistence type="predicted"/>
<feature type="compositionally biased region" description="Polar residues" evidence="1">
    <location>
        <begin position="156"/>
        <end position="174"/>
    </location>
</feature>
<evidence type="ECO:0000313" key="3">
    <source>
        <dbReference type="EMBL" id="NLQ23422.1"/>
    </source>
</evidence>
<dbReference type="Gene3D" id="3.40.5.80">
    <property type="match status" value="1"/>
</dbReference>
<dbReference type="Pfam" id="PF07498">
    <property type="entry name" value="Rho_N"/>
    <property type="match status" value="1"/>
</dbReference>
<protein>
    <submittedName>
        <fullName evidence="3">Transcription termination factor Rho</fullName>
    </submittedName>
</protein>
<comment type="caution">
    <text evidence="3">The sequence shown here is derived from an EMBL/GenBank/DDBJ whole genome shotgun (WGS) entry which is preliminary data.</text>
</comment>
<dbReference type="InterPro" id="IPR011112">
    <property type="entry name" value="Rho-like_N"/>
</dbReference>
<dbReference type="SUPFAM" id="SSF68912">
    <property type="entry name" value="Rho N-terminal domain-like"/>
    <property type="match status" value="1"/>
</dbReference>
<sequence length="174" mass="18394">MANPSKNIQVLLVICLAHTGYRRAGMALTKGENLIPLAELSDEQVAAFEADQRLKVSVRDMAPASGSVDIPDGDQTLGTDITGTLTGVKEPSGEEKVLNQLTVDELLDQLTVKDLKALAKDLEITGFNSMNKPDLVNAIRAVRVTVPGASEADSPSAETESTEPFGTTTNEAGE</sequence>
<dbReference type="Pfam" id="PF17891">
    <property type="entry name" value="FluMu_N"/>
    <property type="match status" value="1"/>
</dbReference>
<evidence type="ECO:0000256" key="1">
    <source>
        <dbReference type="SAM" id="MobiDB-lite"/>
    </source>
</evidence>
<feature type="region of interest" description="Disordered" evidence="1">
    <location>
        <begin position="148"/>
        <end position="174"/>
    </location>
</feature>
<dbReference type="InterPro" id="IPR036269">
    <property type="entry name" value="Rho_N_sf"/>
</dbReference>
<keyword evidence="4" id="KW-1185">Reference proteome</keyword>
<dbReference type="Proteomes" id="UP000527352">
    <property type="component" value="Unassembled WGS sequence"/>
</dbReference>
<name>A0ABX1KMK5_9GAMM</name>
<dbReference type="Gene3D" id="1.10.720.10">
    <property type="match status" value="1"/>
</dbReference>
<dbReference type="EMBL" id="JABAEB010000006">
    <property type="protein sequence ID" value="NLQ23422.1"/>
    <property type="molecule type" value="Genomic_DNA"/>
</dbReference>
<evidence type="ECO:0000259" key="2">
    <source>
        <dbReference type="SMART" id="SM00959"/>
    </source>
</evidence>
<organism evidence="3 4">
    <name type="scientific">Shewanella oncorhynchi</name>
    <dbReference type="NCBI Taxonomy" id="2726434"/>
    <lineage>
        <taxon>Bacteria</taxon>
        <taxon>Pseudomonadati</taxon>
        <taxon>Pseudomonadota</taxon>
        <taxon>Gammaproteobacteria</taxon>
        <taxon>Alteromonadales</taxon>
        <taxon>Shewanellaceae</taxon>
        <taxon>Shewanella</taxon>
    </lineage>
</organism>